<protein>
    <submittedName>
        <fullName evidence="1">NADH-ubiquinone oxidoreductase chain 3</fullName>
    </submittedName>
</protein>
<reference evidence="1" key="1">
    <citation type="journal article" date="2021" name="Proc. Natl. Acad. Sci. U.S.A.">
        <title>A Catalog of Tens of Thousands of Viruses from Human Metagenomes Reveals Hidden Associations with Chronic Diseases.</title>
        <authorList>
            <person name="Tisza M.J."/>
            <person name="Buck C.B."/>
        </authorList>
    </citation>
    <scope>NUCLEOTIDE SEQUENCE</scope>
    <source>
        <strain evidence="1">Ct5wd11</strain>
    </source>
</reference>
<evidence type="ECO:0000313" key="1">
    <source>
        <dbReference type="EMBL" id="DAF53482.1"/>
    </source>
</evidence>
<accession>A0A8S5SSD3</accession>
<name>A0A8S5SSD3_9CAUD</name>
<proteinExistence type="predicted"/>
<sequence>MKQKIIRAILNTKLAAKLIDKYLSNRSIIEIANSISKD</sequence>
<organism evidence="1">
    <name type="scientific">Siphoviridae sp. ct5wd11</name>
    <dbReference type="NCBI Taxonomy" id="2827781"/>
    <lineage>
        <taxon>Viruses</taxon>
        <taxon>Duplodnaviria</taxon>
        <taxon>Heunggongvirae</taxon>
        <taxon>Uroviricota</taxon>
        <taxon>Caudoviricetes</taxon>
    </lineage>
</organism>
<dbReference type="EMBL" id="BK032654">
    <property type="protein sequence ID" value="DAF53482.1"/>
    <property type="molecule type" value="Genomic_DNA"/>
</dbReference>